<dbReference type="Proteomes" id="UP000182229">
    <property type="component" value="Unassembled WGS sequence"/>
</dbReference>
<feature type="domain" description="Bacterial Ig-like" evidence="4">
    <location>
        <begin position="938"/>
        <end position="1005"/>
    </location>
</feature>
<dbReference type="Pfam" id="PF19077">
    <property type="entry name" value="Big_13"/>
    <property type="match status" value="8"/>
</dbReference>
<feature type="domain" description="Bacterial Ig-like" evidence="4">
    <location>
        <begin position="1392"/>
        <end position="1450"/>
    </location>
</feature>
<evidence type="ECO:0000256" key="1">
    <source>
        <dbReference type="SAM" id="MobiDB-lite"/>
    </source>
</evidence>
<reference evidence="5 6" key="2">
    <citation type="submission" date="2016-12" db="EMBL/GenBank/DDBJ databases">
        <title>Draft Genome Sequence of Cystobacter ferrugineus Strain Cbfe23.</title>
        <authorList>
            <person name="Akbar S."/>
            <person name="Dowd S.E."/>
            <person name="Stevens D.C."/>
        </authorList>
    </citation>
    <scope>NUCLEOTIDE SEQUENCE [LARGE SCALE GENOMIC DNA]</scope>
    <source>
        <strain evidence="5 6">Cbfe23</strain>
    </source>
</reference>
<evidence type="ECO:0000313" key="5">
    <source>
        <dbReference type="EMBL" id="OJH36194.1"/>
    </source>
</evidence>
<proteinExistence type="predicted"/>
<dbReference type="Gene3D" id="2.60.40.10">
    <property type="entry name" value="Immunoglobulins"/>
    <property type="match status" value="11"/>
</dbReference>
<gene>
    <name evidence="5" type="ORF">BON30_34095</name>
</gene>
<keyword evidence="6" id="KW-1185">Reference proteome</keyword>
<feature type="domain" description="Bacterial Ig-like" evidence="4">
    <location>
        <begin position="567"/>
        <end position="639"/>
    </location>
</feature>
<feature type="region of interest" description="Disordered" evidence="1">
    <location>
        <begin position="207"/>
        <end position="226"/>
    </location>
</feature>
<feature type="domain" description="Bacterial Ig" evidence="3">
    <location>
        <begin position="1205"/>
        <end position="1273"/>
    </location>
</feature>
<dbReference type="InterPro" id="IPR058184">
    <property type="entry name" value="AgmC-like_N"/>
</dbReference>
<dbReference type="Pfam" id="PF17936">
    <property type="entry name" value="Big_6"/>
    <property type="match status" value="2"/>
</dbReference>
<reference evidence="6" key="1">
    <citation type="submission" date="2016-11" db="EMBL/GenBank/DDBJ databases">
        <authorList>
            <person name="Shukria A."/>
            <person name="Stevens D.C."/>
        </authorList>
    </citation>
    <scope>NUCLEOTIDE SEQUENCE [LARGE SCALE GENOMIC DNA]</scope>
    <source>
        <strain evidence="6">Cbfe23</strain>
    </source>
</reference>
<dbReference type="EMBL" id="MPIN01000011">
    <property type="protein sequence ID" value="OJH36194.1"/>
    <property type="molecule type" value="Genomic_DNA"/>
</dbReference>
<evidence type="ECO:0000259" key="3">
    <source>
        <dbReference type="Pfam" id="PF17936"/>
    </source>
</evidence>
<sequence length="1585" mass="158606">MKNTLFTKWLAAALWVLALGSTAALAEPDTFYLGDGHNGSFKADPESIVNSYAQVVSPLLEGDTEISLTACTASPCFAGGELVMVFQTTGFLGTPQVEDPAPSISLNSTEVGRWELARVDSVSGTTLKLRAPLIRGYAALVTQVIRVPEFTDVTVGLEDSIIAKPWDGKVGGVLAFLATGNVRNLGMISVDGAGFRGGVFVGDAGGSGSTGCSGDEESAPKGAQKGEGIANTYYGPSHTGRGYVLNGGGGGVCLRAGGGGGANHGKGGVGGFSSSVDGNRGVGGRAGVSIDDYALLNRFIPGGGGGAGHGSPASVARGGSGGGVLFIRARSLSGGGSLLATGSSGYYSNTEAGGGGGAGGSIHLRFATTASCGDIDASGGNGGSPNTKQVGPGGGGGGGVILLQAANSAGCVANASSVLGGLSGSQKDSGAPGGLSYGAGSGAGGRVETINRGFVMPDVPTVSAPANGAYTDNSHPNVVGTAMPNTTVVIYIDGKEAGRGLSNAAGGYVVALSDALDEGSHTVQAATEVDGVQSLKSTANAFTVDTILPDAPVVTVPDEGAFVSTLRPVIQGTAEADSTVTVYLDNRPPVTVTASGTGEWTYTPGFDLAQGAHTVKATATDRTGNVSPESNVRGFNVDTLVPAAPVVSAPARDSYSNNTRPVITGTAESETTVTIYLDGVERGTAPVTAGAWSYALTGDLTDGRYEVKATATDAAGNTSPESTPHSFTIDTVAPAAPVVSTPTEGAYVTTPVIITGRAEAGSTVTVLIDGVPVGLASANDSGEWTYETSAVLDGPREVKVTATDAANNTSADSNTRTFMVDATAPVAPGVSTPADGALVNTRINVITGTAEADSTVTVYLNGSAVGTAPVDGVGNWSFTTAELTDGSYVVTATARDAAGNVSPESNTHTFRVDATAPVAPVVSTPADGALVNTRGNVITGTAEADITVTVYLNGSAVGTAPVDGAGNWSFTTADLTDGTYAVKVTARDEAGNVSPESSTHSFRVDATAPVVPVVSTPADGALVNTRGNVITGTAEANTTVTVYLNDAVVGTATMDGAGNWSFTTAELTDGTYAVKVTARDAAGNVSPESSTHTFHVDATAPVAPVLTAPADGALVNTRTPLITGTAEVGTTVTVFLNGTAVGTATMDGAGNWSFQTVDLPDGTYAVKATARDSAGNVSPESSTHSFRVDLTAPAAPVITAPADGALVKTRGNVITGTAEVGTRVTVYLNGSIVGSAPVDGAGNWSFLTASLKDGTYAVTAFATDGAGNDSTVATERHFTVDASAPETFIETHPPESTSSTAAAFTFRAEDASLPVTYLCTLDGESIPCSESLEFTVTEGAYTLTVRAVDALGNTDTTPASFSWTVDAVAPEAPVVVAPAEGAVLESDLPVVISGTAEPGSTVTLLLDGQEFVVTADAAGNWSHAASGLAPGPHQVTARAKDAAGNVSPDSAPRTFSLLDSARMPDTEISSGPSGTTSERDATFTFGSEQGVTFECSLDGADFVPCTSPVTYTDLAEGEHTFQVRARDTRGVADASPASRTWTVGEADIAYLGGGVGCSASGGDSSLVLMALGSLLAMARRRRAAR</sequence>
<dbReference type="OrthoDB" id="5495046at2"/>
<dbReference type="InterPro" id="IPR044016">
    <property type="entry name" value="Big_13"/>
</dbReference>
<dbReference type="InterPro" id="IPR013783">
    <property type="entry name" value="Ig-like_fold"/>
</dbReference>
<protein>
    <submittedName>
        <fullName evidence="5">Uncharacterized protein</fullName>
    </submittedName>
</protein>
<name>A0A1L9B1Q9_9BACT</name>
<feature type="domain" description="Bacterial Ig" evidence="3">
    <location>
        <begin position="749"/>
        <end position="814"/>
    </location>
</feature>
<keyword evidence="2" id="KW-0732">Signal</keyword>
<feature type="domain" description="Bacterial Ig-like" evidence="4">
    <location>
        <begin position="1029"/>
        <end position="1097"/>
    </location>
</feature>
<dbReference type="NCBIfam" id="NF047640">
    <property type="entry name" value="gliding_AgmC_N"/>
    <property type="match status" value="1"/>
</dbReference>
<feature type="signal peptide" evidence="2">
    <location>
        <begin position="1"/>
        <end position="26"/>
    </location>
</feature>
<evidence type="ECO:0000256" key="2">
    <source>
        <dbReference type="SAM" id="SignalP"/>
    </source>
</evidence>
<feature type="domain" description="Bacterial Ig-like" evidence="4">
    <location>
        <begin position="651"/>
        <end position="731"/>
    </location>
</feature>
<dbReference type="STRING" id="83449.BON30_34095"/>
<feature type="domain" description="Bacterial Ig-like" evidence="4">
    <location>
        <begin position="469"/>
        <end position="546"/>
    </location>
</feature>
<evidence type="ECO:0000259" key="4">
    <source>
        <dbReference type="Pfam" id="PF19077"/>
    </source>
</evidence>
<dbReference type="NCBIfam" id="NF033510">
    <property type="entry name" value="Ca_tandemer"/>
    <property type="match status" value="9"/>
</dbReference>
<feature type="domain" description="Bacterial Ig-like" evidence="4">
    <location>
        <begin position="1113"/>
        <end position="1189"/>
    </location>
</feature>
<accession>A0A1L9B1Q9</accession>
<feature type="domain" description="Bacterial Ig-like" evidence="4">
    <location>
        <begin position="845"/>
        <end position="913"/>
    </location>
</feature>
<dbReference type="RefSeq" id="WP_071902689.1">
    <property type="nucleotide sequence ID" value="NZ_MPIN01000011.1"/>
</dbReference>
<feature type="chain" id="PRO_5012001750" evidence="2">
    <location>
        <begin position="27"/>
        <end position="1585"/>
    </location>
</feature>
<comment type="caution">
    <text evidence="5">The sequence shown here is derived from an EMBL/GenBank/DDBJ whole genome shotgun (WGS) entry which is preliminary data.</text>
</comment>
<evidence type="ECO:0000313" key="6">
    <source>
        <dbReference type="Proteomes" id="UP000182229"/>
    </source>
</evidence>
<organism evidence="5 6">
    <name type="scientific">Cystobacter ferrugineus</name>
    <dbReference type="NCBI Taxonomy" id="83449"/>
    <lineage>
        <taxon>Bacteria</taxon>
        <taxon>Pseudomonadati</taxon>
        <taxon>Myxococcota</taxon>
        <taxon>Myxococcia</taxon>
        <taxon>Myxococcales</taxon>
        <taxon>Cystobacterineae</taxon>
        <taxon>Archangiaceae</taxon>
        <taxon>Cystobacter</taxon>
    </lineage>
</organism>
<dbReference type="InterPro" id="IPR041498">
    <property type="entry name" value="Big_6"/>
</dbReference>